<sequence length="269" mass="31256">MKTQIKIYEDLKTVVKFFSKQLKFDKFLNKTGRKLAVAIDEIIALSLFKQTQNIATKKSIYQMFKNNLNCSYKTLVVNMSRWTMLAAVIIALLMKINRNNQHLAKHIDFTDIPVCLFKNANAHKTMKGLAKFGRSSKGTFFGLKLHIVADLKRKLLSLKFTAGNIDDREVVIELTEEIVGYLIADAGYIKEKLQKEYYQEGRRIMIAKPRSNMKKIMTEFEQKLYDTRILIELNFRNLKMFYGLVASLPRSIDGYLFNYIYSLLAYQIA</sequence>
<proteinExistence type="predicted"/>
<dbReference type="InterPro" id="IPR025668">
    <property type="entry name" value="Tnp_DDE_dom"/>
</dbReference>
<organism evidence="2 3">
    <name type="scientific">Candidatus Falkowbacteria bacterium CG02_land_8_20_14_3_00_36_14</name>
    <dbReference type="NCBI Taxonomy" id="1974560"/>
    <lineage>
        <taxon>Bacteria</taxon>
        <taxon>Candidatus Falkowiibacteriota</taxon>
    </lineage>
</organism>
<dbReference type="NCBIfam" id="NF033520">
    <property type="entry name" value="transpos_IS982"/>
    <property type="match status" value="1"/>
</dbReference>
<dbReference type="Pfam" id="PF13612">
    <property type="entry name" value="DDE_Tnp_1_3"/>
    <property type="match status" value="1"/>
</dbReference>
<evidence type="ECO:0000313" key="3">
    <source>
        <dbReference type="Proteomes" id="UP000228896"/>
    </source>
</evidence>
<protein>
    <recommendedName>
        <fullName evidence="1">Transposase DDE domain-containing protein</fullName>
    </recommendedName>
</protein>
<comment type="caution">
    <text evidence="2">The sequence shown here is derived from an EMBL/GenBank/DDBJ whole genome shotgun (WGS) entry which is preliminary data.</text>
</comment>
<dbReference type="Proteomes" id="UP000228896">
    <property type="component" value="Unassembled WGS sequence"/>
</dbReference>
<evidence type="ECO:0000259" key="1">
    <source>
        <dbReference type="Pfam" id="PF13612"/>
    </source>
</evidence>
<dbReference type="AlphaFoldDB" id="A0A2M7DQ77"/>
<accession>A0A2M7DQ77</accession>
<evidence type="ECO:0000313" key="2">
    <source>
        <dbReference type="EMBL" id="PIV51919.1"/>
    </source>
</evidence>
<gene>
    <name evidence="2" type="ORF">COS18_01455</name>
</gene>
<reference evidence="3" key="1">
    <citation type="submission" date="2017-09" db="EMBL/GenBank/DDBJ databases">
        <title>Depth-based differentiation of microbial function through sediment-hosted aquifers and enrichment of novel symbionts in the deep terrestrial subsurface.</title>
        <authorList>
            <person name="Probst A.J."/>
            <person name="Ladd B."/>
            <person name="Jarett J.K."/>
            <person name="Geller-Mcgrath D.E."/>
            <person name="Sieber C.M.K."/>
            <person name="Emerson J.B."/>
            <person name="Anantharaman K."/>
            <person name="Thomas B.C."/>
            <person name="Malmstrom R."/>
            <person name="Stieglmeier M."/>
            <person name="Klingl A."/>
            <person name="Woyke T."/>
            <person name="Ryan C.M."/>
            <person name="Banfield J.F."/>
        </authorList>
    </citation>
    <scope>NUCLEOTIDE SEQUENCE [LARGE SCALE GENOMIC DNA]</scope>
</reference>
<feature type="domain" description="Transposase DDE" evidence="1">
    <location>
        <begin position="105"/>
        <end position="241"/>
    </location>
</feature>
<dbReference type="EMBL" id="PETS01000027">
    <property type="protein sequence ID" value="PIV51919.1"/>
    <property type="molecule type" value="Genomic_DNA"/>
</dbReference>
<name>A0A2M7DQ77_9BACT</name>